<dbReference type="PANTHER" id="PTHR34266">
    <property type="entry name" value="THIAZOLE SYNTHASE"/>
    <property type="match status" value="1"/>
</dbReference>
<feature type="active site" description="Schiff-base intermediate with DXP" evidence="8">
    <location>
        <position position="120"/>
    </location>
</feature>
<feature type="binding site" evidence="8">
    <location>
        <begin position="207"/>
        <end position="208"/>
    </location>
    <ligand>
        <name>1-deoxy-D-xylulose 5-phosphate</name>
        <dbReference type="ChEBI" id="CHEBI:57792"/>
    </ligand>
</feature>
<dbReference type="SUPFAM" id="SSF110399">
    <property type="entry name" value="ThiG-like"/>
    <property type="match status" value="1"/>
</dbReference>
<comment type="function">
    <text evidence="1 8">Catalyzes the rearrangement of 1-deoxy-D-xylulose 5-phosphate (DXP) to produce the thiazole phosphate moiety of thiamine. Sulfur is provided by the thiocarboxylate moiety of the carrier protein ThiS. In vitro, sulfur can be provided by H(2)S.</text>
</comment>
<evidence type="ECO:0000256" key="4">
    <source>
        <dbReference type="ARBA" id="ARBA00022679"/>
    </source>
</evidence>
<evidence type="ECO:0000256" key="8">
    <source>
        <dbReference type="HAMAP-Rule" id="MF_00443"/>
    </source>
</evidence>
<dbReference type="PATRIC" id="fig|408015.6.peg.1080"/>
<keyword evidence="4 8" id="KW-0808">Transferase</keyword>
<dbReference type="KEGG" id="sxi:SXIM_10490"/>
<evidence type="ECO:0000259" key="10">
    <source>
        <dbReference type="Pfam" id="PF05690"/>
    </source>
</evidence>
<dbReference type="AlphaFoldDB" id="A0A0F7FQM8"/>
<reference evidence="11" key="1">
    <citation type="submission" date="2019-08" db="EMBL/GenBank/DDBJ databases">
        <title>Complete genome sequence of a mangrove-derived Streptomyces xiamenensis.</title>
        <authorList>
            <person name="Xu J."/>
        </authorList>
    </citation>
    <scope>NUCLEOTIDE SEQUENCE</scope>
    <source>
        <strain evidence="11">318</strain>
    </source>
</reference>
<dbReference type="EMBL" id="CP009922">
    <property type="protein sequence ID" value="AKG42433.1"/>
    <property type="molecule type" value="Genomic_DNA"/>
</dbReference>
<keyword evidence="8" id="KW-0963">Cytoplasm</keyword>
<accession>A0A0F7FQM8</accession>
<name>A0A0F7FQM8_9ACTN</name>
<keyword evidence="5 8" id="KW-0784">Thiamine biosynthesis</keyword>
<sequence>MTDLTTGAADDPANAAASPPPGDGDDVLVLGPLRLTSRLIMGTGGAPSPEVLERALAASGTQLTTVAMRRVDPGVRGSVLGILRNLGIAPLPNTAGCFTAGEAVLTARLAREALGTALVKLEVIADERTLLPDPVATLDAAETLVDDGFTVLPYTNDDPVLARHLEEAGCAAVMPLGSPIGSGLGIRNPHNFSLITERAGVPVILDAGAGTASDAALAMELGCAGVMLASAVTRAQRPVPMARAMRHAVEAGRLAFGAGRIPRRHFALASSPLEGRAELDPERPAF</sequence>
<dbReference type="HOGENOM" id="CLU_062233_1_0_11"/>
<dbReference type="PANTHER" id="PTHR34266:SF2">
    <property type="entry name" value="THIAZOLE SYNTHASE"/>
    <property type="match status" value="1"/>
</dbReference>
<feature type="compositionally biased region" description="Low complexity" evidence="9">
    <location>
        <begin position="7"/>
        <end position="17"/>
    </location>
</feature>
<dbReference type="UniPathway" id="UPA00060"/>
<dbReference type="Pfam" id="PF05690">
    <property type="entry name" value="ThiG"/>
    <property type="match status" value="1"/>
</dbReference>
<dbReference type="Proteomes" id="UP000034034">
    <property type="component" value="Chromosome"/>
</dbReference>
<protein>
    <recommendedName>
        <fullName evidence="3 8">Thiazole synthase</fullName>
        <ecNumber evidence="3 8">2.8.1.10</ecNumber>
    </recommendedName>
</protein>
<dbReference type="CDD" id="cd04728">
    <property type="entry name" value="ThiG"/>
    <property type="match status" value="1"/>
</dbReference>
<dbReference type="EC" id="2.8.1.10" evidence="3 8"/>
<evidence type="ECO:0000256" key="3">
    <source>
        <dbReference type="ARBA" id="ARBA00011960"/>
    </source>
</evidence>
<feature type="binding site" evidence="8">
    <location>
        <begin position="229"/>
        <end position="230"/>
    </location>
    <ligand>
        <name>1-deoxy-D-xylulose 5-phosphate</name>
        <dbReference type="ChEBI" id="CHEBI:57792"/>
    </ligand>
</feature>
<evidence type="ECO:0000313" key="12">
    <source>
        <dbReference type="Proteomes" id="UP000034034"/>
    </source>
</evidence>
<evidence type="ECO:0000256" key="2">
    <source>
        <dbReference type="ARBA" id="ARBA00004948"/>
    </source>
</evidence>
<proteinExistence type="inferred from homology"/>
<comment type="pathway">
    <text evidence="2 8">Cofactor biosynthesis; thiamine diphosphate biosynthesis.</text>
</comment>
<feature type="binding site" evidence="8">
    <location>
        <position position="181"/>
    </location>
    <ligand>
        <name>1-deoxy-D-xylulose 5-phosphate</name>
        <dbReference type="ChEBI" id="CHEBI:57792"/>
    </ligand>
</feature>
<dbReference type="Gene3D" id="3.20.20.70">
    <property type="entry name" value="Aldolase class I"/>
    <property type="match status" value="1"/>
</dbReference>
<dbReference type="InterPro" id="IPR008867">
    <property type="entry name" value="ThiG"/>
</dbReference>
<evidence type="ECO:0000256" key="9">
    <source>
        <dbReference type="SAM" id="MobiDB-lite"/>
    </source>
</evidence>
<feature type="domain" description="Thiazole synthase ThiG" evidence="10">
    <location>
        <begin position="34"/>
        <end position="272"/>
    </location>
</feature>
<dbReference type="GO" id="GO:0009229">
    <property type="term" value="P:thiamine diphosphate biosynthetic process"/>
    <property type="evidence" value="ECO:0007669"/>
    <property type="project" value="UniProtKB-UniRule"/>
</dbReference>
<comment type="similarity">
    <text evidence="8">Belongs to the ThiG family.</text>
</comment>
<evidence type="ECO:0000313" key="11">
    <source>
        <dbReference type="EMBL" id="AKG42433.1"/>
    </source>
</evidence>
<dbReference type="RefSeq" id="WP_078846836.1">
    <property type="nucleotide sequence ID" value="NZ_CP009922.3"/>
</dbReference>
<organism evidence="11 12">
    <name type="scientific">Streptomyces xiamenensis</name>
    <dbReference type="NCBI Taxonomy" id="408015"/>
    <lineage>
        <taxon>Bacteria</taxon>
        <taxon>Bacillati</taxon>
        <taxon>Actinomycetota</taxon>
        <taxon>Actinomycetes</taxon>
        <taxon>Kitasatosporales</taxon>
        <taxon>Streptomycetaceae</taxon>
        <taxon>Streptomyces</taxon>
    </lineage>
</organism>
<feature type="region of interest" description="Disordered" evidence="9">
    <location>
        <begin position="1"/>
        <end position="26"/>
    </location>
</feature>
<dbReference type="GO" id="GO:1990107">
    <property type="term" value="F:thiazole synthase activity"/>
    <property type="evidence" value="ECO:0007669"/>
    <property type="project" value="UniProtKB-EC"/>
</dbReference>
<dbReference type="GO" id="GO:0005737">
    <property type="term" value="C:cytoplasm"/>
    <property type="evidence" value="ECO:0007669"/>
    <property type="project" value="UniProtKB-SubCell"/>
</dbReference>
<gene>
    <name evidence="8" type="primary">thiG</name>
    <name evidence="11" type="ORF">SXIM_10490</name>
</gene>
<dbReference type="STRING" id="408015.SXIM_10490"/>
<comment type="subcellular location">
    <subcellularLocation>
        <location evidence="8">Cytoplasm</location>
    </subcellularLocation>
</comment>
<dbReference type="InterPro" id="IPR013785">
    <property type="entry name" value="Aldolase_TIM"/>
</dbReference>
<keyword evidence="12" id="KW-1185">Reference proteome</keyword>
<evidence type="ECO:0000256" key="7">
    <source>
        <dbReference type="ARBA" id="ARBA00049897"/>
    </source>
</evidence>
<evidence type="ECO:0000256" key="5">
    <source>
        <dbReference type="ARBA" id="ARBA00022977"/>
    </source>
</evidence>
<comment type="subunit">
    <text evidence="8">Homotetramer. Forms heterodimers with either ThiH or ThiS.</text>
</comment>
<dbReference type="HAMAP" id="MF_00443">
    <property type="entry name" value="ThiG"/>
    <property type="match status" value="1"/>
</dbReference>
<evidence type="ECO:0000256" key="6">
    <source>
        <dbReference type="ARBA" id="ARBA00023270"/>
    </source>
</evidence>
<dbReference type="InterPro" id="IPR033983">
    <property type="entry name" value="Thiazole_synthase_ThiG"/>
</dbReference>
<comment type="catalytic activity">
    <reaction evidence="7 8">
        <text>[ThiS sulfur-carrier protein]-C-terminal-Gly-aminoethanethioate + 2-iminoacetate + 1-deoxy-D-xylulose 5-phosphate = [ThiS sulfur-carrier protein]-C-terminal Gly-Gly + 2-[(2R,5Z)-2-carboxy-4-methylthiazol-5(2H)-ylidene]ethyl phosphate + 2 H2O + H(+)</text>
        <dbReference type="Rhea" id="RHEA:26297"/>
        <dbReference type="Rhea" id="RHEA-COMP:12909"/>
        <dbReference type="Rhea" id="RHEA-COMP:19908"/>
        <dbReference type="ChEBI" id="CHEBI:15377"/>
        <dbReference type="ChEBI" id="CHEBI:15378"/>
        <dbReference type="ChEBI" id="CHEBI:57792"/>
        <dbReference type="ChEBI" id="CHEBI:62899"/>
        <dbReference type="ChEBI" id="CHEBI:77846"/>
        <dbReference type="ChEBI" id="CHEBI:90778"/>
        <dbReference type="ChEBI" id="CHEBI:232372"/>
        <dbReference type="EC" id="2.8.1.10"/>
    </reaction>
</comment>
<evidence type="ECO:0000256" key="1">
    <source>
        <dbReference type="ARBA" id="ARBA00002834"/>
    </source>
</evidence>
<keyword evidence="6 8" id="KW-0704">Schiff base</keyword>